<dbReference type="SUPFAM" id="SSF47661">
    <property type="entry name" value="t-snare proteins"/>
    <property type="match status" value="1"/>
</dbReference>
<dbReference type="InterPro" id="IPR045242">
    <property type="entry name" value="Syntaxin"/>
</dbReference>
<feature type="domain" description="T-SNARE coiled-coil homology" evidence="3">
    <location>
        <begin position="166"/>
        <end position="228"/>
    </location>
</feature>
<gene>
    <name evidence="4" type="ORF">DD237_005688</name>
</gene>
<dbReference type="GO" id="GO:0000149">
    <property type="term" value="F:SNARE binding"/>
    <property type="evidence" value="ECO:0007669"/>
    <property type="project" value="TreeGrafter"/>
</dbReference>
<evidence type="ECO:0000256" key="1">
    <source>
        <dbReference type="ARBA" id="ARBA00009063"/>
    </source>
</evidence>
<dbReference type="GO" id="GO:0006906">
    <property type="term" value="P:vesicle fusion"/>
    <property type="evidence" value="ECO:0007669"/>
    <property type="project" value="TreeGrafter"/>
</dbReference>
<name>A0A425CD55_9STRA</name>
<evidence type="ECO:0000256" key="2">
    <source>
        <dbReference type="SAM" id="MobiDB-lite"/>
    </source>
</evidence>
<dbReference type="GO" id="GO:0005484">
    <property type="term" value="F:SNAP receptor activity"/>
    <property type="evidence" value="ECO:0007669"/>
    <property type="project" value="TreeGrafter"/>
</dbReference>
<dbReference type="CDD" id="cd15840">
    <property type="entry name" value="SNARE_Qa"/>
    <property type="match status" value="1"/>
</dbReference>
<reference evidence="4 5" key="1">
    <citation type="submission" date="2018-06" db="EMBL/GenBank/DDBJ databases">
        <title>Comparative genomics of downy mildews reveals potential adaptations to biotrophy.</title>
        <authorList>
            <person name="Fletcher K."/>
            <person name="Klosterman S.J."/>
            <person name="Derevnina L."/>
            <person name="Martin F."/>
            <person name="Koike S."/>
            <person name="Reyes Chin-Wo S."/>
            <person name="Mou B."/>
            <person name="Michelmore R."/>
        </authorList>
    </citation>
    <scope>NUCLEOTIDE SEQUENCE [LARGE SCALE GENOMIC DNA]</scope>
    <source>
        <strain evidence="4 5">R13</strain>
    </source>
</reference>
<comment type="caution">
    <text evidence="4">The sequence shown here is derived from an EMBL/GenBank/DDBJ whole genome shotgun (WGS) entry which is preliminary data.</text>
</comment>
<dbReference type="FunFam" id="1.20.5.110:FF:000110">
    <property type="entry name" value="Sulfate permease family"/>
    <property type="match status" value="1"/>
</dbReference>
<dbReference type="InterPro" id="IPR010989">
    <property type="entry name" value="SNARE"/>
</dbReference>
<organism evidence="4 5">
    <name type="scientific">Peronospora effusa</name>
    <dbReference type="NCBI Taxonomy" id="542832"/>
    <lineage>
        <taxon>Eukaryota</taxon>
        <taxon>Sar</taxon>
        <taxon>Stramenopiles</taxon>
        <taxon>Oomycota</taxon>
        <taxon>Peronosporomycetes</taxon>
        <taxon>Peronosporales</taxon>
        <taxon>Peronosporaceae</taxon>
        <taxon>Peronospora</taxon>
    </lineage>
</organism>
<dbReference type="PANTHER" id="PTHR19957:SF38">
    <property type="entry name" value="LD27581P"/>
    <property type="match status" value="1"/>
</dbReference>
<dbReference type="VEuPathDB" id="FungiDB:DD237_005688"/>
<evidence type="ECO:0000313" key="5">
    <source>
        <dbReference type="Proteomes" id="UP000286097"/>
    </source>
</evidence>
<comment type="similarity">
    <text evidence="1">Belongs to the syntaxin family.</text>
</comment>
<dbReference type="GO" id="GO:0012505">
    <property type="term" value="C:endomembrane system"/>
    <property type="evidence" value="ECO:0007669"/>
    <property type="project" value="TreeGrafter"/>
</dbReference>
<feature type="region of interest" description="Disordered" evidence="2">
    <location>
        <begin position="1"/>
        <end position="33"/>
    </location>
</feature>
<dbReference type="OrthoDB" id="364348at2759"/>
<sequence length="238" mass="27091">MSFADFASTSPTSSSTLSLNQTKKSTSNIPNSLSLPSRQAIETATLKLEQFQRQVVAIKRSSSVLNAIDEDLHDRIRFACLLQEEIATLLTQIPPDAVTSLLKRKIWKDFQTIATQFETLVVHVSAREQEQHHHRLQEHQDGYILAPQDGQQYEFTHLEHEIAQNEVLIQEREDDIVKIHQSVAQVNEIFRDLAAIVHDQQGDLDVIETHVEKSREETQKGLEEVKKASEMQGFCVVQ</sequence>
<dbReference type="Gene3D" id="1.20.5.110">
    <property type="match status" value="1"/>
</dbReference>
<evidence type="ECO:0000259" key="3">
    <source>
        <dbReference type="PROSITE" id="PS50192"/>
    </source>
</evidence>
<accession>A0A425CD55</accession>
<dbReference type="AlphaFoldDB" id="A0A425CD55"/>
<dbReference type="Proteomes" id="UP000286097">
    <property type="component" value="Unassembled WGS sequence"/>
</dbReference>
<dbReference type="GO" id="GO:0031201">
    <property type="term" value="C:SNARE complex"/>
    <property type="evidence" value="ECO:0007669"/>
    <property type="project" value="TreeGrafter"/>
</dbReference>
<protein>
    <recommendedName>
        <fullName evidence="3">t-SNARE coiled-coil homology domain-containing protein</fullName>
    </recommendedName>
</protein>
<dbReference type="PROSITE" id="PS50192">
    <property type="entry name" value="T_SNARE"/>
    <property type="match status" value="1"/>
</dbReference>
<proteinExistence type="inferred from homology"/>
<dbReference type="PANTHER" id="PTHR19957">
    <property type="entry name" value="SYNTAXIN"/>
    <property type="match status" value="1"/>
</dbReference>
<dbReference type="SMART" id="SM00397">
    <property type="entry name" value="t_SNARE"/>
    <property type="match status" value="1"/>
</dbReference>
<dbReference type="InterPro" id="IPR000727">
    <property type="entry name" value="T_SNARE_dom"/>
</dbReference>
<feature type="compositionally biased region" description="Low complexity" evidence="2">
    <location>
        <begin position="8"/>
        <end position="27"/>
    </location>
</feature>
<evidence type="ECO:0000313" key="4">
    <source>
        <dbReference type="EMBL" id="RQM14953.1"/>
    </source>
</evidence>
<dbReference type="EMBL" id="QKXF01000178">
    <property type="protein sequence ID" value="RQM14953.1"/>
    <property type="molecule type" value="Genomic_DNA"/>
</dbReference>
<dbReference type="GO" id="GO:0006886">
    <property type="term" value="P:intracellular protein transport"/>
    <property type="evidence" value="ECO:0007669"/>
    <property type="project" value="TreeGrafter"/>
</dbReference>
<dbReference type="GO" id="GO:0048278">
    <property type="term" value="P:vesicle docking"/>
    <property type="evidence" value="ECO:0007669"/>
    <property type="project" value="TreeGrafter"/>
</dbReference>